<accession>A0A816ACY0</accession>
<reference evidence="1" key="1">
    <citation type="submission" date="2021-02" db="EMBL/GenBank/DDBJ databases">
        <authorList>
            <person name="Nowell W R."/>
        </authorList>
    </citation>
    <scope>NUCLEOTIDE SEQUENCE</scope>
</reference>
<evidence type="ECO:0000313" key="2">
    <source>
        <dbReference type="EMBL" id="CAF4470911.1"/>
    </source>
</evidence>
<evidence type="ECO:0000313" key="3">
    <source>
        <dbReference type="Proteomes" id="UP000663829"/>
    </source>
</evidence>
<dbReference type="AlphaFoldDB" id="A0A816ACY0"/>
<sequence>VQADESIDISQDASPNTLYDVSAVLSGDFTRASSAADIQLDSSSDILPDESG</sequence>
<dbReference type="Proteomes" id="UP000663829">
    <property type="component" value="Unassembled WGS sequence"/>
</dbReference>
<evidence type="ECO:0000313" key="1">
    <source>
        <dbReference type="EMBL" id="CAF1596116.1"/>
    </source>
</evidence>
<dbReference type="EMBL" id="CAJNOQ010034740">
    <property type="protein sequence ID" value="CAF1596116.1"/>
    <property type="molecule type" value="Genomic_DNA"/>
</dbReference>
<comment type="caution">
    <text evidence="1">The sequence shown here is derived from an EMBL/GenBank/DDBJ whole genome shotgun (WGS) entry which is preliminary data.</text>
</comment>
<feature type="non-terminal residue" evidence="1">
    <location>
        <position position="1"/>
    </location>
</feature>
<name>A0A816ACY0_9BILA</name>
<dbReference type="Proteomes" id="UP000681722">
    <property type="component" value="Unassembled WGS sequence"/>
</dbReference>
<keyword evidence="3" id="KW-1185">Reference proteome</keyword>
<dbReference type="EMBL" id="CAJOBC010101032">
    <property type="protein sequence ID" value="CAF4470911.1"/>
    <property type="molecule type" value="Genomic_DNA"/>
</dbReference>
<gene>
    <name evidence="1" type="ORF">GPM918_LOCUS42101</name>
    <name evidence="2" type="ORF">SRO942_LOCUS43278</name>
</gene>
<protein>
    <submittedName>
        <fullName evidence="1">Uncharacterized protein</fullName>
    </submittedName>
</protein>
<organism evidence="1 3">
    <name type="scientific">Didymodactylos carnosus</name>
    <dbReference type="NCBI Taxonomy" id="1234261"/>
    <lineage>
        <taxon>Eukaryota</taxon>
        <taxon>Metazoa</taxon>
        <taxon>Spiralia</taxon>
        <taxon>Gnathifera</taxon>
        <taxon>Rotifera</taxon>
        <taxon>Eurotatoria</taxon>
        <taxon>Bdelloidea</taxon>
        <taxon>Philodinida</taxon>
        <taxon>Philodinidae</taxon>
        <taxon>Didymodactylos</taxon>
    </lineage>
</organism>
<proteinExistence type="predicted"/>